<feature type="domain" description="N-acetyltransferase" evidence="4">
    <location>
        <begin position="7"/>
        <end position="157"/>
    </location>
</feature>
<dbReference type="SUPFAM" id="SSF55729">
    <property type="entry name" value="Acyl-CoA N-acyltransferases (Nat)"/>
    <property type="match status" value="1"/>
</dbReference>
<dbReference type="AlphaFoldDB" id="A0A1Y1KZR6"/>
<evidence type="ECO:0000256" key="3">
    <source>
        <dbReference type="ARBA" id="ARBA00023315"/>
    </source>
</evidence>
<reference evidence="6 7" key="2">
    <citation type="journal article" date="2018" name="Elife">
        <title>Firefly genomes illuminate parallel origins of bioluminescence in beetles.</title>
        <authorList>
            <person name="Fallon T.R."/>
            <person name="Lower S.E."/>
            <person name="Chang C.H."/>
            <person name="Bessho-Uehara M."/>
            <person name="Martin G.J."/>
            <person name="Bewick A.J."/>
            <person name="Behringer M."/>
            <person name="Debat H.J."/>
            <person name="Wong I."/>
            <person name="Day J.C."/>
            <person name="Suvorov A."/>
            <person name="Silva C.J."/>
            <person name="Stanger-Hall K.F."/>
            <person name="Hall D.W."/>
            <person name="Schmitz R.J."/>
            <person name="Nelson D.R."/>
            <person name="Lewis S.M."/>
            <person name="Shigenobu S."/>
            <person name="Bybee S.M."/>
            <person name="Larracuente A.M."/>
            <person name="Oba Y."/>
            <person name="Weng J.K."/>
        </authorList>
    </citation>
    <scope>NUCLEOTIDE SEQUENCE [LARGE SCALE GENOMIC DNA]</scope>
    <source>
        <strain evidence="6">1611_PpyrPB1</strain>
        <tissue evidence="6">Whole body</tissue>
    </source>
</reference>
<evidence type="ECO:0000313" key="5">
    <source>
        <dbReference type="EMBL" id="JAV66909.1"/>
    </source>
</evidence>
<dbReference type="CDD" id="cd04301">
    <property type="entry name" value="NAT_SF"/>
    <property type="match status" value="1"/>
</dbReference>
<dbReference type="GO" id="GO:0008080">
    <property type="term" value="F:N-acetyltransferase activity"/>
    <property type="evidence" value="ECO:0007669"/>
    <property type="project" value="UniProtKB-ARBA"/>
</dbReference>
<dbReference type="OrthoDB" id="7305308at2759"/>
<evidence type="ECO:0000313" key="7">
    <source>
        <dbReference type="Proteomes" id="UP000327044"/>
    </source>
</evidence>
<evidence type="ECO:0000259" key="4">
    <source>
        <dbReference type="PROSITE" id="PS51186"/>
    </source>
</evidence>
<proteinExistence type="inferred from homology"/>
<dbReference type="FunFam" id="3.40.630.30:FF:000064">
    <property type="entry name" value="GNAT family acetyltransferase"/>
    <property type="match status" value="1"/>
</dbReference>
<dbReference type="Pfam" id="PF00583">
    <property type="entry name" value="Acetyltransf_1"/>
    <property type="match status" value="1"/>
</dbReference>
<protein>
    <recommendedName>
        <fullName evidence="4">N-acetyltransferase domain-containing protein</fullName>
    </recommendedName>
</protein>
<keyword evidence="2" id="KW-0808">Transferase</keyword>
<reference evidence="6" key="3">
    <citation type="submission" date="2019-08" db="EMBL/GenBank/DDBJ databases">
        <authorList>
            <consortium name="Photinus pyralis genome working group"/>
            <person name="Fallon T.R."/>
            <person name="Sander Lower S.E."/>
            <person name="Weng J.-K."/>
        </authorList>
    </citation>
    <scope>NUCLEOTIDE SEQUENCE</scope>
    <source>
        <strain evidence="6">1611_PpyrPB1</strain>
        <tissue evidence="6">Whole body</tissue>
    </source>
</reference>
<keyword evidence="3" id="KW-0012">Acyltransferase</keyword>
<evidence type="ECO:0000256" key="1">
    <source>
        <dbReference type="ARBA" id="ARBA00008694"/>
    </source>
</evidence>
<keyword evidence="7" id="KW-1185">Reference proteome</keyword>
<dbReference type="InterPro" id="IPR000182">
    <property type="entry name" value="GNAT_dom"/>
</dbReference>
<comment type="similarity">
    <text evidence="1">Belongs to the acetyltransferase family.</text>
</comment>
<dbReference type="Gene3D" id="3.40.630.30">
    <property type="match status" value="1"/>
</dbReference>
<evidence type="ECO:0000256" key="2">
    <source>
        <dbReference type="ARBA" id="ARBA00022679"/>
    </source>
</evidence>
<name>A0A1Y1KZR6_PHOPY</name>
<dbReference type="PROSITE" id="PS51186">
    <property type="entry name" value="GNAT"/>
    <property type="match status" value="1"/>
</dbReference>
<dbReference type="PANTHER" id="PTHR10545:SF29">
    <property type="entry name" value="GH14572P-RELATED"/>
    <property type="match status" value="1"/>
</dbReference>
<dbReference type="PANTHER" id="PTHR10545">
    <property type="entry name" value="DIAMINE N-ACETYLTRANSFERASE"/>
    <property type="match status" value="1"/>
</dbReference>
<sequence>MEHRNNVIIRKAKKDDMYQVCQLIKELAIHEKCEQECVMTPEILIADGFASPDPPFKMFVADVNGQIVGYSAYFNGYRTNTGNFIFLQDLFVSLQYRNEGIGKKLFQSVAKVASKTASKRLELHCLSWNPSLEFYLKMGFRNTTEINGWNYLIIDGDNLSKHVE</sequence>
<dbReference type="EMBL" id="GEZM01068526">
    <property type="protein sequence ID" value="JAV66909.1"/>
    <property type="molecule type" value="Transcribed_RNA"/>
</dbReference>
<dbReference type="InParanoid" id="A0A1Y1KZR6"/>
<dbReference type="EMBL" id="VVIM01000002">
    <property type="protein sequence ID" value="KAB0802266.1"/>
    <property type="molecule type" value="Genomic_DNA"/>
</dbReference>
<reference evidence="5" key="1">
    <citation type="journal article" date="2016" name="Sci. Rep.">
        <title>Molecular characterization of firefly nuptial gifts: a multi-omics approach sheds light on postcopulatory sexual selection.</title>
        <authorList>
            <person name="Al-Wathiqui N."/>
            <person name="Fallon T.R."/>
            <person name="South A."/>
            <person name="Weng J.K."/>
            <person name="Lewis S.M."/>
        </authorList>
    </citation>
    <scope>NUCLEOTIDE SEQUENCE</scope>
</reference>
<dbReference type="InterPro" id="IPR051016">
    <property type="entry name" value="Diverse_Substrate_AcTransf"/>
</dbReference>
<dbReference type="Proteomes" id="UP000327044">
    <property type="component" value="Unassembled WGS sequence"/>
</dbReference>
<evidence type="ECO:0000313" key="6">
    <source>
        <dbReference type="EMBL" id="KAB0802266.1"/>
    </source>
</evidence>
<gene>
    <name evidence="6" type="ORF">PPYR_04452</name>
</gene>
<accession>A0A1Y1KZR6</accession>
<organism evidence="5">
    <name type="scientific">Photinus pyralis</name>
    <name type="common">Common eastern firefly</name>
    <name type="synonym">Lampyris pyralis</name>
    <dbReference type="NCBI Taxonomy" id="7054"/>
    <lineage>
        <taxon>Eukaryota</taxon>
        <taxon>Metazoa</taxon>
        <taxon>Ecdysozoa</taxon>
        <taxon>Arthropoda</taxon>
        <taxon>Hexapoda</taxon>
        <taxon>Insecta</taxon>
        <taxon>Pterygota</taxon>
        <taxon>Neoptera</taxon>
        <taxon>Endopterygota</taxon>
        <taxon>Coleoptera</taxon>
        <taxon>Polyphaga</taxon>
        <taxon>Elateriformia</taxon>
        <taxon>Elateroidea</taxon>
        <taxon>Lampyridae</taxon>
        <taxon>Lampyrinae</taxon>
        <taxon>Photinus</taxon>
    </lineage>
</organism>
<dbReference type="InterPro" id="IPR016181">
    <property type="entry name" value="Acyl_CoA_acyltransferase"/>
</dbReference>
<dbReference type="FunCoup" id="A0A1Y1KZR6">
    <property type="interactions" value="152"/>
</dbReference>